<keyword evidence="2" id="KW-1185">Reference proteome</keyword>
<gene>
    <name evidence="1" type="ORF">MLE19_12210</name>
</gene>
<comment type="caution">
    <text evidence="1">The sequence shown here is derived from an EMBL/GenBank/DDBJ whole genome shotgun (WGS) entry which is preliminary data.</text>
</comment>
<evidence type="ECO:0000313" key="2">
    <source>
        <dbReference type="Proteomes" id="UP001320609"/>
    </source>
</evidence>
<evidence type="ECO:0000313" key="1">
    <source>
        <dbReference type="EMBL" id="MCH4812099.1"/>
    </source>
</evidence>
<sequence length="478" mass="52334">MNVLQFLDSPELTPGTFEGDSWEPWRAVLSGAFAIPMDANRRDLFSKLAGGRTPPLNRVAELVVLAGRRSAKTNTTAGVAVYLATVGVAMEGLADKLKPGERGVVSCIAVDRDQAKVLFSYIAGIFDASPVLAAMIEKRGAESLELNNRITIEVATNSFRSVRGKTRIAALLDEACFFADEHSATPDVELYRALTPSLATTGGMLIIISSPWAKRGLVYNKWKQHYGQDSDDVLVIQGATEQFNPTIDKRILRNAQQDDPESYRSEWGGQFRDNVSGFIDRAQVEAVMRQNPLELPFVSGTRYIGVADPAGGGADEFTMAIGHVEGETTVVDVLRARRGTPAQIVAEYAQVFKDYGINRIVTDRFAGSWPKDEFEKHGIQCDQAAKPKSELYADSLSRFNSEQIELPPDDTMMIQFCNLERRTARGGRDSIDHPPGKGHHDDRANACALLMDVASGKKPGGPAILLKPSRRFGGRRYG</sequence>
<dbReference type="EMBL" id="JAKVTW010000008">
    <property type="protein sequence ID" value="MCH4812099.1"/>
    <property type="molecule type" value="Genomic_DNA"/>
</dbReference>
<protein>
    <recommendedName>
        <fullName evidence="3">Terminase</fullName>
    </recommendedName>
</protein>
<dbReference type="Gene3D" id="3.40.50.300">
    <property type="entry name" value="P-loop containing nucleotide triphosphate hydrolases"/>
    <property type="match status" value="1"/>
</dbReference>
<dbReference type="InterPro" id="IPR027417">
    <property type="entry name" value="P-loop_NTPase"/>
</dbReference>
<name>A0ABS9S7L2_9GAMM</name>
<reference evidence="1 2" key="1">
    <citation type="submission" date="2022-03" db="EMBL/GenBank/DDBJ databases">
        <title>Genomic signatures underlying metal tolerance in selected Arctic bacterial isolates.</title>
        <authorList>
            <person name="Thomas F.A."/>
            <person name="Venkatachalam S."/>
            <person name="Krishnan K.P."/>
        </authorList>
    </citation>
    <scope>NUCLEOTIDE SEQUENCE [LARGE SCALE GENOMIC DNA]</scope>
    <source>
        <strain evidence="1 2">HM116</strain>
    </source>
</reference>
<dbReference type="RefSeq" id="WP_240718458.1">
    <property type="nucleotide sequence ID" value="NZ_JAKVTW010000008.1"/>
</dbReference>
<organism evidence="1 2">
    <name type="scientific">Vreelandella neptunia</name>
    <dbReference type="NCBI Taxonomy" id="115551"/>
    <lineage>
        <taxon>Bacteria</taxon>
        <taxon>Pseudomonadati</taxon>
        <taxon>Pseudomonadota</taxon>
        <taxon>Gammaproteobacteria</taxon>
        <taxon>Oceanospirillales</taxon>
        <taxon>Halomonadaceae</taxon>
        <taxon>Vreelandella</taxon>
    </lineage>
</organism>
<proteinExistence type="predicted"/>
<accession>A0ABS9S7L2</accession>
<evidence type="ECO:0008006" key="3">
    <source>
        <dbReference type="Google" id="ProtNLM"/>
    </source>
</evidence>
<dbReference type="Proteomes" id="UP001320609">
    <property type="component" value="Unassembled WGS sequence"/>
</dbReference>
<dbReference type="Gene3D" id="3.30.420.240">
    <property type="match status" value="1"/>
</dbReference>